<feature type="domain" description="eCIS core" evidence="2">
    <location>
        <begin position="66"/>
        <end position="131"/>
    </location>
</feature>
<sequence length="524" mass="59400">MKESIENTREPQRETVQRVEQELSTGGESNIKDNRPSSSIQRKLRLGIDGFINGKNPIKRKNNTGLPDNLKSGIENLSGYSMDDVKVHYNSNKPAQLQAHAYAQGTDIHLAPGQERHLPHEAWHVVQQKQGRVKPTMQFKGKVSINDDAVLEKEADVMGELVLQKKQIPADTKGIRTVGKSEFLKGSQRSSSVTQRLSWEDWASSIGNDTKRRRLKEWDHYAKYLKHALGGKVATAEKKAKVRKNRALQENKPARMSRQDWDYIQNFEIISREEFNQKCNEIATAIADFSINGDPYICVVSSNTKKSNFWLTAKILKMVKSKGGHKPDRIVRSDNIESVRAIAMEDTAILANANRQKNLGNIQNNTKIVFIDDAMYSGTQSTNFIRNFWTYKNDIRLGFVAASDDAKNLLNIPNNQYLATPISIRKQEKSSSNNRVMNPIQAIQSLNAPISENGFNTEQRFMTGMYYKMPDGDSVKNSLLLTGDGKTNVPPFVGYVNDTEQEHYKRRELNQAEKVEMLQNIEVI</sequence>
<feature type="domain" description="PRTase-CE" evidence="3">
    <location>
        <begin position="262"/>
        <end position="435"/>
    </location>
</feature>
<protein>
    <submittedName>
        <fullName evidence="4">DUF4157 domain-containing protein</fullName>
    </submittedName>
</protein>
<keyword evidence="5" id="KW-1185">Reference proteome</keyword>
<proteinExistence type="predicted"/>
<dbReference type="InterPro" id="IPR056920">
    <property type="entry name" value="PRTase-CE"/>
</dbReference>
<gene>
    <name evidence="4" type="ORF">ACFSR1_10805</name>
</gene>
<evidence type="ECO:0000259" key="2">
    <source>
        <dbReference type="Pfam" id="PF13699"/>
    </source>
</evidence>
<accession>A0ABW5LF03</accession>
<dbReference type="Proteomes" id="UP001597319">
    <property type="component" value="Unassembled WGS sequence"/>
</dbReference>
<name>A0ABW5LF03_9FLAO</name>
<dbReference type="Pfam" id="PF24390">
    <property type="entry name" value="PRTase-CE"/>
    <property type="match status" value="1"/>
</dbReference>
<evidence type="ECO:0000259" key="3">
    <source>
        <dbReference type="Pfam" id="PF24390"/>
    </source>
</evidence>
<evidence type="ECO:0000313" key="4">
    <source>
        <dbReference type="EMBL" id="MFD2563155.1"/>
    </source>
</evidence>
<reference evidence="5" key="1">
    <citation type="journal article" date="2019" name="Int. J. Syst. Evol. Microbiol.">
        <title>The Global Catalogue of Microorganisms (GCM) 10K type strain sequencing project: providing services to taxonomists for standard genome sequencing and annotation.</title>
        <authorList>
            <consortium name="The Broad Institute Genomics Platform"/>
            <consortium name="The Broad Institute Genome Sequencing Center for Infectious Disease"/>
            <person name="Wu L."/>
            <person name="Ma J."/>
        </authorList>
    </citation>
    <scope>NUCLEOTIDE SEQUENCE [LARGE SCALE GENOMIC DNA]</scope>
    <source>
        <strain evidence="5">KCTC 52274</strain>
    </source>
</reference>
<evidence type="ECO:0000256" key="1">
    <source>
        <dbReference type="SAM" id="MobiDB-lite"/>
    </source>
</evidence>
<dbReference type="InterPro" id="IPR025295">
    <property type="entry name" value="eCIS_core_dom"/>
</dbReference>
<dbReference type="EMBL" id="JBHULE010000019">
    <property type="protein sequence ID" value="MFD2563155.1"/>
    <property type="molecule type" value="Genomic_DNA"/>
</dbReference>
<dbReference type="Pfam" id="PF13699">
    <property type="entry name" value="eCIS_core"/>
    <property type="match status" value="1"/>
</dbReference>
<feature type="compositionally biased region" description="Basic and acidic residues" evidence="1">
    <location>
        <begin position="1"/>
        <end position="21"/>
    </location>
</feature>
<evidence type="ECO:0000313" key="5">
    <source>
        <dbReference type="Proteomes" id="UP001597319"/>
    </source>
</evidence>
<dbReference type="RefSeq" id="WP_378292349.1">
    <property type="nucleotide sequence ID" value="NZ_JBHULE010000019.1"/>
</dbReference>
<organism evidence="4 5">
    <name type="scientific">Aquimarina rubra</name>
    <dbReference type="NCBI Taxonomy" id="1920033"/>
    <lineage>
        <taxon>Bacteria</taxon>
        <taxon>Pseudomonadati</taxon>
        <taxon>Bacteroidota</taxon>
        <taxon>Flavobacteriia</taxon>
        <taxon>Flavobacteriales</taxon>
        <taxon>Flavobacteriaceae</taxon>
        <taxon>Aquimarina</taxon>
    </lineage>
</organism>
<feature type="region of interest" description="Disordered" evidence="1">
    <location>
        <begin position="1"/>
        <end position="38"/>
    </location>
</feature>
<comment type="caution">
    <text evidence="4">The sequence shown here is derived from an EMBL/GenBank/DDBJ whole genome shotgun (WGS) entry which is preliminary data.</text>
</comment>